<dbReference type="GO" id="GO:0003677">
    <property type="term" value="F:DNA binding"/>
    <property type="evidence" value="ECO:0007669"/>
    <property type="project" value="UniProtKB-KW"/>
</dbReference>
<dbReference type="STRING" id="199441.BkAM31D_11765"/>
<dbReference type="InterPro" id="IPR011051">
    <property type="entry name" value="RmlC_Cupin_sf"/>
</dbReference>
<proteinExistence type="predicted"/>
<evidence type="ECO:0000259" key="2">
    <source>
        <dbReference type="PROSITE" id="PS50943"/>
    </source>
</evidence>
<dbReference type="InterPro" id="IPR050807">
    <property type="entry name" value="TransReg_Diox_bact_type"/>
</dbReference>
<sequence>MDIGSTIRTIRKRKAITIAEMSKGTGLSKGFISNMENNNTSPSINTLETVANFLNIPLPYLLLKKEDRMKVVRHNERSYTTYQGGKMKVENLCSKDGLRLMNVELAPGESTGLKPHSHEGEECHVVVKGKILAEQCEESVVLEKGDSFSWSASVPHMVKNIGEESAIILIAVYSESGLKE</sequence>
<dbReference type="GO" id="GO:0005829">
    <property type="term" value="C:cytosol"/>
    <property type="evidence" value="ECO:0007669"/>
    <property type="project" value="TreeGrafter"/>
</dbReference>
<dbReference type="InterPro" id="IPR014710">
    <property type="entry name" value="RmlC-like_jellyroll"/>
</dbReference>
<dbReference type="PANTHER" id="PTHR46797">
    <property type="entry name" value="HTH-TYPE TRANSCRIPTIONAL REGULATOR"/>
    <property type="match status" value="1"/>
</dbReference>
<name>A0A1X9MAL5_9BACI</name>
<evidence type="ECO:0000313" key="3">
    <source>
        <dbReference type="EMBL" id="ARK30448.1"/>
    </source>
</evidence>
<accession>A0A1X9MAL5</accession>
<dbReference type="InterPro" id="IPR001387">
    <property type="entry name" value="Cro/C1-type_HTH"/>
</dbReference>
<dbReference type="EMBL" id="CP020814">
    <property type="protein sequence ID" value="ARK30448.1"/>
    <property type="molecule type" value="Genomic_DNA"/>
</dbReference>
<keyword evidence="1" id="KW-0238">DNA-binding</keyword>
<protein>
    <submittedName>
        <fullName evidence="3">HTH-type transcriptional regulator PuuR</fullName>
    </submittedName>
</protein>
<gene>
    <name evidence="3" type="primary">puuR_1</name>
    <name evidence="3" type="ORF">BkAM31D_11765</name>
</gene>
<dbReference type="KEGG" id="bkw:BkAM31D_11765"/>
<dbReference type="InterPro" id="IPR013096">
    <property type="entry name" value="Cupin_2"/>
</dbReference>
<dbReference type="RefSeq" id="WP_066151274.1">
    <property type="nucleotide sequence ID" value="NZ_CP020814.1"/>
</dbReference>
<dbReference type="Gene3D" id="1.10.260.40">
    <property type="entry name" value="lambda repressor-like DNA-binding domains"/>
    <property type="match status" value="1"/>
</dbReference>
<dbReference type="SMART" id="SM00530">
    <property type="entry name" value="HTH_XRE"/>
    <property type="match status" value="1"/>
</dbReference>
<dbReference type="AlphaFoldDB" id="A0A1X9MAL5"/>
<dbReference type="PROSITE" id="PS50943">
    <property type="entry name" value="HTH_CROC1"/>
    <property type="match status" value="1"/>
</dbReference>
<dbReference type="SUPFAM" id="SSF51182">
    <property type="entry name" value="RmlC-like cupins"/>
    <property type="match status" value="1"/>
</dbReference>
<dbReference type="CDD" id="cd00093">
    <property type="entry name" value="HTH_XRE"/>
    <property type="match status" value="1"/>
</dbReference>
<dbReference type="Proteomes" id="UP000193006">
    <property type="component" value="Chromosome"/>
</dbReference>
<organism evidence="3 4">
    <name type="scientific">Halalkalibacter krulwichiae</name>
    <dbReference type="NCBI Taxonomy" id="199441"/>
    <lineage>
        <taxon>Bacteria</taxon>
        <taxon>Bacillati</taxon>
        <taxon>Bacillota</taxon>
        <taxon>Bacilli</taxon>
        <taxon>Bacillales</taxon>
        <taxon>Bacillaceae</taxon>
        <taxon>Halalkalibacter</taxon>
    </lineage>
</organism>
<dbReference type="CDD" id="cd02209">
    <property type="entry name" value="cupin_XRE_C"/>
    <property type="match status" value="1"/>
</dbReference>
<feature type="domain" description="HTH cro/C1-type" evidence="2">
    <location>
        <begin position="7"/>
        <end position="61"/>
    </location>
</feature>
<dbReference type="Pfam" id="PF12844">
    <property type="entry name" value="HTH_19"/>
    <property type="match status" value="1"/>
</dbReference>
<reference evidence="3 4" key="1">
    <citation type="submission" date="2017-04" db="EMBL/GenBank/DDBJ databases">
        <title>Bacillus krulwichiae AM31D Genome sequencing and assembly.</title>
        <authorList>
            <person name="Krulwich T.A."/>
            <person name="Anastor L."/>
            <person name="Ehrlich R."/>
            <person name="Ehrlich G.D."/>
            <person name="Janto B."/>
        </authorList>
    </citation>
    <scope>NUCLEOTIDE SEQUENCE [LARGE SCALE GENOMIC DNA]</scope>
    <source>
        <strain evidence="3 4">AM31D</strain>
    </source>
</reference>
<dbReference type="Pfam" id="PF07883">
    <property type="entry name" value="Cupin_2"/>
    <property type="match status" value="1"/>
</dbReference>
<dbReference type="InterPro" id="IPR010982">
    <property type="entry name" value="Lambda_DNA-bd_dom_sf"/>
</dbReference>
<dbReference type="GO" id="GO:0003700">
    <property type="term" value="F:DNA-binding transcription factor activity"/>
    <property type="evidence" value="ECO:0007669"/>
    <property type="project" value="TreeGrafter"/>
</dbReference>
<dbReference type="PANTHER" id="PTHR46797:SF2">
    <property type="entry name" value="TRANSCRIPTIONAL REGULATOR"/>
    <property type="match status" value="1"/>
</dbReference>
<evidence type="ECO:0000256" key="1">
    <source>
        <dbReference type="ARBA" id="ARBA00023125"/>
    </source>
</evidence>
<keyword evidence="4" id="KW-1185">Reference proteome</keyword>
<dbReference type="SUPFAM" id="SSF47413">
    <property type="entry name" value="lambda repressor-like DNA-binding domains"/>
    <property type="match status" value="1"/>
</dbReference>
<dbReference type="Gene3D" id="2.60.120.10">
    <property type="entry name" value="Jelly Rolls"/>
    <property type="match status" value="1"/>
</dbReference>
<evidence type="ECO:0000313" key="4">
    <source>
        <dbReference type="Proteomes" id="UP000193006"/>
    </source>
</evidence>